<feature type="region of interest" description="Disordered" evidence="1">
    <location>
        <begin position="237"/>
        <end position="262"/>
    </location>
</feature>
<name>A0A1U9ZWY0_9ACTN</name>
<dbReference type="InterPro" id="IPR011990">
    <property type="entry name" value="TPR-like_helical_dom_sf"/>
</dbReference>
<dbReference type="Gene3D" id="1.25.40.10">
    <property type="entry name" value="Tetratricopeptide repeat domain"/>
    <property type="match status" value="1"/>
</dbReference>
<dbReference type="AlphaFoldDB" id="A0A1U9ZWY0"/>
<accession>A0A1U9ZWY0</accession>
<gene>
    <name evidence="2" type="ORF">BKM31_13960</name>
</gene>
<protein>
    <recommendedName>
        <fullName evidence="4">Tetratricopeptide repeat protein</fullName>
    </recommendedName>
</protein>
<proteinExistence type="predicted"/>
<evidence type="ECO:0008006" key="4">
    <source>
        <dbReference type="Google" id="ProtNLM"/>
    </source>
</evidence>
<dbReference type="KEGG" id="noa:BKM31_13960"/>
<evidence type="ECO:0000313" key="3">
    <source>
        <dbReference type="Proteomes" id="UP000190797"/>
    </source>
</evidence>
<evidence type="ECO:0000313" key="2">
    <source>
        <dbReference type="EMBL" id="AQZ62419.1"/>
    </source>
</evidence>
<dbReference type="STRING" id="1909395.BKM31_13960"/>
<organism evidence="2 3">
    <name type="scientific">[Actinomadura] parvosata subsp. kistnae</name>
    <dbReference type="NCBI Taxonomy" id="1909395"/>
    <lineage>
        <taxon>Bacteria</taxon>
        <taxon>Bacillati</taxon>
        <taxon>Actinomycetota</taxon>
        <taxon>Actinomycetes</taxon>
        <taxon>Streptosporangiales</taxon>
        <taxon>Streptosporangiaceae</taxon>
        <taxon>Nonomuraea</taxon>
    </lineage>
</organism>
<dbReference type="Proteomes" id="UP000190797">
    <property type="component" value="Chromosome"/>
</dbReference>
<evidence type="ECO:0000256" key="1">
    <source>
        <dbReference type="SAM" id="MobiDB-lite"/>
    </source>
</evidence>
<sequence length="262" mass="29002">MRWATTPLHSTSSLLIPVADDGYVAFDYLPDAADAAAGVPDIPLPVWDKVISHVSPEDAIEVGWGAFLRGRPMHGEAALHKALAAGYYRAAIELSYTLGDTYRKKDVTSWLESALASAEEHDIPAEDVIKLRTRLVWWTGMRYEGVGDPHRARELGETVVADSARLLGDDHPRTLWSRLTLARQVGATGDAERALAMACQVHDHAHRLPNADQLLIRAARFEIAVWVERSGRSRLWETAATRTPSHRRSPRQPRASTESSMS</sequence>
<reference evidence="3" key="1">
    <citation type="journal article" date="2017" name="Med. Chem. Commun.">
        <title>Nonomuraea sp. ATCC 55076 harbours the largest actinomycete chromosome to date and the kistamicin biosynthetic gene cluster.</title>
        <authorList>
            <person name="Nazari B."/>
            <person name="Forneris C.C."/>
            <person name="Gibson M.I."/>
            <person name="Moon K."/>
            <person name="Schramma K.R."/>
            <person name="Seyedsayamdost M.R."/>
        </authorList>
    </citation>
    <scope>NUCLEOTIDE SEQUENCE [LARGE SCALE GENOMIC DNA]</scope>
    <source>
        <strain evidence="3">ATCC 55076</strain>
    </source>
</reference>
<keyword evidence="3" id="KW-1185">Reference proteome</keyword>
<dbReference type="EMBL" id="CP017717">
    <property type="protein sequence ID" value="AQZ62419.1"/>
    <property type="molecule type" value="Genomic_DNA"/>
</dbReference>